<dbReference type="EMBL" id="JAFBEV010000007">
    <property type="protein sequence ID" value="MBM7657669.1"/>
    <property type="molecule type" value="Genomic_DNA"/>
</dbReference>
<evidence type="ECO:0000313" key="2">
    <source>
        <dbReference type="EMBL" id="MBM7657669.1"/>
    </source>
</evidence>
<accession>A0ABS2Q913</accession>
<reference evidence="2 3" key="1">
    <citation type="submission" date="2021-01" db="EMBL/GenBank/DDBJ databases">
        <title>Genomic Encyclopedia of Type Strains, Phase IV (KMG-IV): sequencing the most valuable type-strain genomes for metagenomic binning, comparative biology and taxonomic classification.</title>
        <authorList>
            <person name="Goeker M."/>
        </authorList>
    </citation>
    <scope>NUCLEOTIDE SEQUENCE [LARGE SCALE GENOMIC DNA]</scope>
    <source>
        <strain evidence="2 3">DSM 100968</strain>
    </source>
</reference>
<organism evidence="2 3">
    <name type="scientific">Sporolactobacillus spathodeae</name>
    <dbReference type="NCBI Taxonomy" id="1465502"/>
    <lineage>
        <taxon>Bacteria</taxon>
        <taxon>Bacillati</taxon>
        <taxon>Bacillota</taxon>
        <taxon>Bacilli</taxon>
        <taxon>Bacillales</taxon>
        <taxon>Sporolactobacillaceae</taxon>
        <taxon>Sporolactobacillus</taxon>
    </lineage>
</organism>
<keyword evidence="1" id="KW-0472">Membrane</keyword>
<feature type="transmembrane region" description="Helical" evidence="1">
    <location>
        <begin position="63"/>
        <end position="80"/>
    </location>
</feature>
<feature type="transmembrane region" description="Helical" evidence="1">
    <location>
        <begin position="86"/>
        <end position="104"/>
    </location>
</feature>
<dbReference type="Proteomes" id="UP000823201">
    <property type="component" value="Unassembled WGS sequence"/>
</dbReference>
<dbReference type="InterPro" id="IPR008407">
    <property type="entry name" value="Brnchd-chn_aa_trnsp_AzlD"/>
</dbReference>
<name>A0ABS2Q913_9BACL</name>
<evidence type="ECO:0000256" key="1">
    <source>
        <dbReference type="SAM" id="Phobius"/>
    </source>
</evidence>
<comment type="caution">
    <text evidence="2">The sequence shown here is derived from an EMBL/GenBank/DDBJ whole genome shotgun (WGS) entry which is preliminary data.</text>
</comment>
<gene>
    <name evidence="2" type="ORF">JOC27_001118</name>
</gene>
<proteinExistence type="predicted"/>
<protein>
    <submittedName>
        <fullName evidence="2">Branched-subunit amino acid transport protein</fullName>
    </submittedName>
</protein>
<evidence type="ECO:0000313" key="3">
    <source>
        <dbReference type="Proteomes" id="UP000823201"/>
    </source>
</evidence>
<dbReference type="RefSeq" id="WP_205005998.1">
    <property type="nucleotide sequence ID" value="NZ_CBCRXA010000005.1"/>
</dbReference>
<keyword evidence="1" id="KW-1133">Transmembrane helix</keyword>
<sequence>MLKNWLLIGILAVSTYFSRLAGLEFMANRKTGPMLALYFTYVPVAIIAALLVKQIFVPVHGELTISFPILIGCLFAGLSMHFLKRFLPSIIIGMVLGLAARYLLLS</sequence>
<keyword evidence="3" id="KW-1185">Reference proteome</keyword>
<feature type="transmembrane region" description="Helical" evidence="1">
    <location>
        <begin position="32"/>
        <end position="51"/>
    </location>
</feature>
<keyword evidence="1" id="KW-0812">Transmembrane</keyword>
<dbReference type="Pfam" id="PF05437">
    <property type="entry name" value="AzlD"/>
    <property type="match status" value="1"/>
</dbReference>